<evidence type="ECO:0000313" key="1">
    <source>
        <dbReference type="EMBL" id="JAH69147.1"/>
    </source>
</evidence>
<dbReference type="EMBL" id="GBXM01039430">
    <property type="protein sequence ID" value="JAH69147.1"/>
    <property type="molecule type" value="Transcribed_RNA"/>
</dbReference>
<organism evidence="1">
    <name type="scientific">Anguilla anguilla</name>
    <name type="common">European freshwater eel</name>
    <name type="synonym">Muraena anguilla</name>
    <dbReference type="NCBI Taxonomy" id="7936"/>
    <lineage>
        <taxon>Eukaryota</taxon>
        <taxon>Metazoa</taxon>
        <taxon>Chordata</taxon>
        <taxon>Craniata</taxon>
        <taxon>Vertebrata</taxon>
        <taxon>Euteleostomi</taxon>
        <taxon>Actinopterygii</taxon>
        <taxon>Neopterygii</taxon>
        <taxon>Teleostei</taxon>
        <taxon>Anguilliformes</taxon>
        <taxon>Anguillidae</taxon>
        <taxon>Anguilla</taxon>
    </lineage>
</organism>
<reference evidence="1" key="1">
    <citation type="submission" date="2014-11" db="EMBL/GenBank/DDBJ databases">
        <authorList>
            <person name="Amaro Gonzalez C."/>
        </authorList>
    </citation>
    <scope>NUCLEOTIDE SEQUENCE</scope>
</reference>
<reference evidence="1" key="2">
    <citation type="journal article" date="2015" name="Fish Shellfish Immunol.">
        <title>Early steps in the European eel (Anguilla anguilla)-Vibrio vulnificus interaction in the gills: Role of the RtxA13 toxin.</title>
        <authorList>
            <person name="Callol A."/>
            <person name="Pajuelo D."/>
            <person name="Ebbesson L."/>
            <person name="Teles M."/>
            <person name="MacKenzie S."/>
            <person name="Amaro C."/>
        </authorList>
    </citation>
    <scope>NUCLEOTIDE SEQUENCE</scope>
</reference>
<protein>
    <submittedName>
        <fullName evidence="1">Uncharacterized protein</fullName>
    </submittedName>
</protein>
<dbReference type="AlphaFoldDB" id="A0A0E9UTJ9"/>
<accession>A0A0E9UTJ9</accession>
<proteinExistence type="predicted"/>
<sequence length="60" mass="7046">MHPQWPESIPVHNIFIISLKVLNSSVREINSNLRTMQKQYNVIGLYIGHVTWISEQLMKL</sequence>
<name>A0A0E9UTJ9_ANGAN</name>